<dbReference type="AlphaFoldDB" id="J7L697"/>
<evidence type="ECO:0000313" key="2">
    <source>
        <dbReference type="EMBL" id="AFR06304.1"/>
    </source>
</evidence>
<dbReference type="Proteomes" id="UP000003779">
    <property type="component" value="Chromosome"/>
</dbReference>
<reference evidence="2 3" key="1">
    <citation type="journal article" date="2012" name="J. Bacteriol.">
        <title>Whole-Genome Sequence of Nocardiopsis alba Strain ATCC BAA-2165, Associated with Honeybees.</title>
        <authorList>
            <person name="Qiao J."/>
            <person name="Chen L."/>
            <person name="Li Y."/>
            <person name="Wang J."/>
            <person name="Zhang W."/>
            <person name="Chen S."/>
        </authorList>
    </citation>
    <scope>NUCLEOTIDE SEQUENCE [LARGE SCALE GENOMIC DNA]</scope>
    <source>
        <strain evidence="3">ATCC BAA-2165 / BE74</strain>
    </source>
</reference>
<organism evidence="2 3">
    <name type="scientific">Nocardiopsis alba (strain ATCC BAA-2165 / BE74)</name>
    <dbReference type="NCBI Taxonomy" id="1205910"/>
    <lineage>
        <taxon>Bacteria</taxon>
        <taxon>Bacillati</taxon>
        <taxon>Actinomycetota</taxon>
        <taxon>Actinomycetes</taxon>
        <taxon>Streptosporangiales</taxon>
        <taxon>Nocardiopsidaceae</taxon>
        <taxon>Nocardiopsis</taxon>
    </lineage>
</organism>
<evidence type="ECO:0000313" key="3">
    <source>
        <dbReference type="Proteomes" id="UP000003779"/>
    </source>
</evidence>
<evidence type="ECO:0000256" key="1">
    <source>
        <dbReference type="SAM" id="MobiDB-lite"/>
    </source>
</evidence>
<name>J7L697_NOCAA</name>
<dbReference type="HOGENOM" id="CLU_3027724_0_0_11"/>
<sequence length="55" mass="5936">MGSRGTSDHTGGAEGSRLPWRPNTRRSEAEAQSKHFRTLTTAGCKGDTVSYTDPL</sequence>
<proteinExistence type="predicted"/>
<protein>
    <submittedName>
        <fullName evidence="2">Uncharacterized protein</fullName>
    </submittedName>
</protein>
<accession>J7L697</accession>
<gene>
    <name evidence="2" type="ordered locus">B005_1102</name>
</gene>
<reference evidence="3" key="2">
    <citation type="submission" date="2012-08" db="EMBL/GenBank/DDBJ databases">
        <title>Whole-genome sequence of Nocardiopsis alba strain ATCC BAA-2165 associated with honeybees.</title>
        <authorList>
            <person name="Qiao J."/>
            <person name="Chen L."/>
            <person name="Li Y."/>
            <person name="Wang J."/>
            <person name="Zhang W."/>
            <person name="Chen S."/>
        </authorList>
    </citation>
    <scope>NUCLEOTIDE SEQUENCE [LARGE SCALE GENOMIC DNA]</scope>
    <source>
        <strain evidence="3">ATCC BAA-2165 / BE74</strain>
    </source>
</reference>
<dbReference type="EMBL" id="CP003788">
    <property type="protein sequence ID" value="AFR06304.1"/>
    <property type="molecule type" value="Genomic_DNA"/>
</dbReference>
<feature type="region of interest" description="Disordered" evidence="1">
    <location>
        <begin position="1"/>
        <end position="39"/>
    </location>
</feature>
<dbReference type="KEGG" id="nal:B005_1102"/>